<evidence type="ECO:0000313" key="2">
    <source>
        <dbReference type="Proteomes" id="UP000634004"/>
    </source>
</evidence>
<comment type="caution">
    <text evidence="1">The sequence shown here is derived from an EMBL/GenBank/DDBJ whole genome shotgun (WGS) entry which is preliminary data.</text>
</comment>
<gene>
    <name evidence="1" type="ORF">GCM10009069_11200</name>
</gene>
<dbReference type="RefSeq" id="WP_189496272.1">
    <property type="nucleotide sequence ID" value="NZ_BMZH01000003.1"/>
</dbReference>
<dbReference type="AlphaFoldDB" id="A0A8J3CRC1"/>
<evidence type="ECO:0008006" key="3">
    <source>
        <dbReference type="Google" id="ProtNLM"/>
    </source>
</evidence>
<organism evidence="1 2">
    <name type="scientific">Algimonas arctica</name>
    <dbReference type="NCBI Taxonomy" id="1479486"/>
    <lineage>
        <taxon>Bacteria</taxon>
        <taxon>Pseudomonadati</taxon>
        <taxon>Pseudomonadota</taxon>
        <taxon>Alphaproteobacteria</taxon>
        <taxon>Maricaulales</taxon>
        <taxon>Robiginitomaculaceae</taxon>
        <taxon>Algimonas</taxon>
    </lineage>
</organism>
<dbReference type="EMBL" id="BMZH01000003">
    <property type="protein sequence ID" value="GHA89807.1"/>
    <property type="molecule type" value="Genomic_DNA"/>
</dbReference>
<sequence length="361" mass="39357">MHTLLVNRTDPADITLLKTDAAPVHAGEVRMSIDSFAITANNVTYMVFGDQIGYWHYFNPQAYGYGEDHQGRMPVWGFATVTESKCDDVPVGTEVYGFLPIADEIVVKPGKITPQGFQDVADHRAPLHPVYNGYSYTAADPSYTVQKALQPVLRPLFMTSFLIDDFLASEKFFGAERVILTSASSKTALGTAYCLKQRGDVEVVGLTSKGNKAFVESTGYYDSVATYDMIEGLDRAASVIVDMAGNGALLTRLYAHLRDNVKYGCAVGKSHYQGDAAPKPDEGAPMKMFFAPDYAKSRIAEWGGAAFASKLAERWIPFLGDAAEWMTVGEPAGVEAMLTTYKDLLNGKTDPTQAALFTLKT</sequence>
<proteinExistence type="predicted"/>
<reference evidence="1" key="1">
    <citation type="journal article" date="2014" name="Int. J. Syst. Evol. Microbiol.">
        <title>Complete genome sequence of Corynebacterium casei LMG S-19264T (=DSM 44701T), isolated from a smear-ripened cheese.</title>
        <authorList>
            <consortium name="US DOE Joint Genome Institute (JGI-PGF)"/>
            <person name="Walter F."/>
            <person name="Albersmeier A."/>
            <person name="Kalinowski J."/>
            <person name="Ruckert C."/>
        </authorList>
    </citation>
    <scope>NUCLEOTIDE SEQUENCE</scope>
    <source>
        <strain evidence="1">KCTC 32513</strain>
    </source>
</reference>
<dbReference type="InterPro" id="IPR021276">
    <property type="entry name" value="DUF2855"/>
</dbReference>
<name>A0A8J3CRC1_9PROT</name>
<reference evidence="1" key="2">
    <citation type="submission" date="2020-09" db="EMBL/GenBank/DDBJ databases">
        <authorList>
            <person name="Sun Q."/>
            <person name="Kim S."/>
        </authorList>
    </citation>
    <scope>NUCLEOTIDE SEQUENCE</scope>
    <source>
        <strain evidence="1">KCTC 32513</strain>
    </source>
</reference>
<accession>A0A8J3CRC1</accession>
<dbReference type="Pfam" id="PF11017">
    <property type="entry name" value="DUF2855"/>
    <property type="match status" value="1"/>
</dbReference>
<keyword evidence="2" id="KW-1185">Reference proteome</keyword>
<protein>
    <recommendedName>
        <fullName evidence="3">DUF2855 family protein</fullName>
    </recommendedName>
</protein>
<evidence type="ECO:0000313" key="1">
    <source>
        <dbReference type="EMBL" id="GHA89807.1"/>
    </source>
</evidence>
<dbReference type="Proteomes" id="UP000634004">
    <property type="component" value="Unassembled WGS sequence"/>
</dbReference>